<evidence type="ECO:0000313" key="2">
    <source>
        <dbReference type="Proteomes" id="UP000076858"/>
    </source>
</evidence>
<reference evidence="1 2" key="1">
    <citation type="submission" date="2016-03" db="EMBL/GenBank/DDBJ databases">
        <title>EvidentialGene: Evidence-directed Construction of Genes on Genomes.</title>
        <authorList>
            <person name="Gilbert D.G."/>
            <person name="Choi J.-H."/>
            <person name="Mockaitis K."/>
            <person name="Colbourne J."/>
            <person name="Pfrender M."/>
        </authorList>
    </citation>
    <scope>NUCLEOTIDE SEQUENCE [LARGE SCALE GENOMIC DNA]</scope>
    <source>
        <strain evidence="1 2">Xinb3</strain>
        <tissue evidence="1">Complete organism</tissue>
    </source>
</reference>
<gene>
    <name evidence="1" type="ORF">APZ42_019537</name>
</gene>
<comment type="caution">
    <text evidence="1">The sequence shown here is derived from an EMBL/GenBank/DDBJ whole genome shotgun (WGS) entry which is preliminary data.</text>
</comment>
<dbReference type="Proteomes" id="UP000076858">
    <property type="component" value="Unassembled WGS sequence"/>
</dbReference>
<accession>A0A0P5F1F5</accession>
<keyword evidence="2" id="KW-1185">Reference proteome</keyword>
<evidence type="ECO:0000313" key="1">
    <source>
        <dbReference type="EMBL" id="KZS14994.1"/>
    </source>
</evidence>
<dbReference type="EMBL" id="LRGB01000930">
    <property type="protein sequence ID" value="KZS14994.1"/>
    <property type="molecule type" value="Genomic_DNA"/>
</dbReference>
<sequence length="184" mass="20692">MESSVAMRSTFFAVLFLFVTLVLCHQVEPEEITNAVEIVGITSGISPHFNEMEEWSNGGKRYKRNTAAPDANRLQNVNLNCKNTVKNLTTLFRRKTANVPQPAGINDITTLATATKIERAIRNASQQLEEECAWRDSKNMPVEATKTQFLTTEVDDMGAVGVLIYQIGIQRLNFEDPYSRPKRP</sequence>
<organism evidence="1 2">
    <name type="scientific">Daphnia magna</name>
    <dbReference type="NCBI Taxonomy" id="35525"/>
    <lineage>
        <taxon>Eukaryota</taxon>
        <taxon>Metazoa</taxon>
        <taxon>Ecdysozoa</taxon>
        <taxon>Arthropoda</taxon>
        <taxon>Crustacea</taxon>
        <taxon>Branchiopoda</taxon>
        <taxon>Diplostraca</taxon>
        <taxon>Cladocera</taxon>
        <taxon>Anomopoda</taxon>
        <taxon>Daphniidae</taxon>
        <taxon>Daphnia</taxon>
    </lineage>
</organism>
<dbReference type="OrthoDB" id="6357579at2759"/>
<dbReference type="AlphaFoldDB" id="A0A0P5F1F5"/>
<protein>
    <submittedName>
        <fullName evidence="1">Uncharacterized protein</fullName>
    </submittedName>
</protein>
<name>A0A0P5F1F5_9CRUS</name>
<proteinExistence type="predicted"/>